<dbReference type="Proteomes" id="UP000063434">
    <property type="component" value="Unassembled WGS sequence"/>
</dbReference>
<dbReference type="AlphaFoldDB" id="A0A109KK26"/>
<keyword evidence="1" id="KW-0472">Membrane</keyword>
<dbReference type="EMBL" id="LCYC01000062">
    <property type="protein sequence ID" value="KWV70668.1"/>
    <property type="molecule type" value="Genomic_DNA"/>
</dbReference>
<name>A0A109KK26_PSEFL</name>
<comment type="caution">
    <text evidence="2">The sequence shown here is derived from an EMBL/GenBank/DDBJ whole genome shotgun (WGS) entry which is preliminary data.</text>
</comment>
<dbReference type="PATRIC" id="fig|294.195.peg.5712"/>
<evidence type="ECO:0000313" key="2">
    <source>
        <dbReference type="EMBL" id="KWV70668.1"/>
    </source>
</evidence>
<organism evidence="2 3">
    <name type="scientific">Pseudomonas fluorescens</name>
    <dbReference type="NCBI Taxonomy" id="294"/>
    <lineage>
        <taxon>Bacteria</taxon>
        <taxon>Pseudomonadati</taxon>
        <taxon>Pseudomonadota</taxon>
        <taxon>Gammaproteobacteria</taxon>
        <taxon>Pseudomonadales</taxon>
        <taxon>Pseudomonadaceae</taxon>
        <taxon>Pseudomonas</taxon>
    </lineage>
</organism>
<accession>A0A109KK26</accession>
<evidence type="ECO:0000313" key="3">
    <source>
        <dbReference type="Proteomes" id="UP000063434"/>
    </source>
</evidence>
<gene>
    <name evidence="2" type="ORF">PFL603g_05346</name>
</gene>
<feature type="transmembrane region" description="Helical" evidence="1">
    <location>
        <begin position="48"/>
        <end position="69"/>
    </location>
</feature>
<feature type="transmembrane region" description="Helical" evidence="1">
    <location>
        <begin position="12"/>
        <end position="28"/>
    </location>
</feature>
<keyword evidence="1" id="KW-1133">Transmembrane helix</keyword>
<sequence>MPQRVDFTDAIASLVVLILPRVACGIGLHQRQRPMLQPQRRFDTPHRILGAAQVAGLVVAELPFAALWVGGAKQLTLVIPFKLPGFSQVVGVLGYLVLRVPAACADPLQAISNARHATRQVIVEPVLVTFIGPVPHHAPFAAVHTVPLVVTTQPGGQLMLDHALAAVVGEAALHICVGIANFGQVAASIVAVTDKGFLAVIGV</sequence>
<evidence type="ECO:0000256" key="1">
    <source>
        <dbReference type="SAM" id="Phobius"/>
    </source>
</evidence>
<protein>
    <submittedName>
        <fullName evidence="2">Uncharacterized protein</fullName>
    </submittedName>
</protein>
<proteinExistence type="predicted"/>
<reference evidence="2 3" key="1">
    <citation type="submission" date="2015-05" db="EMBL/GenBank/DDBJ databases">
        <title>A genomic and transcriptomic approach to investigate the blue pigment phenotype in Pseudomonas fluorescens.</title>
        <authorList>
            <person name="Andreani N.A."/>
            <person name="Cardazzo B."/>
        </authorList>
    </citation>
    <scope>NUCLEOTIDE SEQUENCE [LARGE SCALE GENOMIC DNA]</scope>
    <source>
        <strain evidence="2 3">Ps_40</strain>
    </source>
</reference>
<keyword evidence="1" id="KW-0812">Transmembrane</keyword>